<keyword evidence="2" id="KW-1185">Reference proteome</keyword>
<dbReference type="EMBL" id="JABFUD020000024">
    <property type="protein sequence ID" value="KAI5060421.1"/>
    <property type="molecule type" value="Genomic_DNA"/>
</dbReference>
<evidence type="ECO:0000313" key="2">
    <source>
        <dbReference type="Proteomes" id="UP000886520"/>
    </source>
</evidence>
<dbReference type="AlphaFoldDB" id="A0A9D4U558"/>
<comment type="caution">
    <text evidence="1">The sequence shown here is derived from an EMBL/GenBank/DDBJ whole genome shotgun (WGS) entry which is preliminary data.</text>
</comment>
<dbReference type="Proteomes" id="UP000886520">
    <property type="component" value="Chromosome 24"/>
</dbReference>
<reference evidence="1" key="1">
    <citation type="submission" date="2021-01" db="EMBL/GenBank/DDBJ databases">
        <title>Adiantum capillus-veneris genome.</title>
        <authorList>
            <person name="Fang Y."/>
            <person name="Liao Q."/>
        </authorList>
    </citation>
    <scope>NUCLEOTIDE SEQUENCE</scope>
    <source>
        <strain evidence="1">H3</strain>
        <tissue evidence="1">Leaf</tissue>
    </source>
</reference>
<proteinExistence type="predicted"/>
<evidence type="ECO:0000313" key="1">
    <source>
        <dbReference type="EMBL" id="KAI5060421.1"/>
    </source>
</evidence>
<gene>
    <name evidence="1" type="ORF">GOP47_0024841</name>
</gene>
<accession>A0A9D4U558</accession>
<protein>
    <submittedName>
        <fullName evidence="1">Uncharacterized protein</fullName>
    </submittedName>
</protein>
<sequence>MELIGRQARVGAAGLLHASATWKGTKVRGLHRDHLRGLGKEGCVHPRWLCVCTGTGAQEHKILPSAVVYSLFKSPTAASLGCRCSYKRQVQGYGKLHAVDEERELVE</sequence>
<name>A0A9D4U558_ADICA</name>
<organism evidence="1 2">
    <name type="scientific">Adiantum capillus-veneris</name>
    <name type="common">Maidenhair fern</name>
    <dbReference type="NCBI Taxonomy" id="13818"/>
    <lineage>
        <taxon>Eukaryota</taxon>
        <taxon>Viridiplantae</taxon>
        <taxon>Streptophyta</taxon>
        <taxon>Embryophyta</taxon>
        <taxon>Tracheophyta</taxon>
        <taxon>Polypodiopsida</taxon>
        <taxon>Polypodiidae</taxon>
        <taxon>Polypodiales</taxon>
        <taxon>Pteridineae</taxon>
        <taxon>Pteridaceae</taxon>
        <taxon>Vittarioideae</taxon>
        <taxon>Adiantum</taxon>
    </lineage>
</organism>